<protein>
    <submittedName>
        <fullName evidence="1">Uncharacterized protein</fullName>
    </submittedName>
</protein>
<organism evidence="1 2">
    <name type="scientific">Parthenolecanium corni</name>
    <dbReference type="NCBI Taxonomy" id="536013"/>
    <lineage>
        <taxon>Eukaryota</taxon>
        <taxon>Metazoa</taxon>
        <taxon>Ecdysozoa</taxon>
        <taxon>Arthropoda</taxon>
        <taxon>Hexapoda</taxon>
        <taxon>Insecta</taxon>
        <taxon>Pterygota</taxon>
        <taxon>Neoptera</taxon>
        <taxon>Paraneoptera</taxon>
        <taxon>Hemiptera</taxon>
        <taxon>Sternorrhyncha</taxon>
        <taxon>Coccoidea</taxon>
        <taxon>Coccidae</taxon>
        <taxon>Parthenolecanium</taxon>
    </lineage>
</organism>
<keyword evidence="2" id="KW-1185">Reference proteome</keyword>
<dbReference type="Proteomes" id="UP001367676">
    <property type="component" value="Unassembled WGS sequence"/>
</dbReference>
<evidence type="ECO:0000313" key="1">
    <source>
        <dbReference type="EMBL" id="KAK7574181.1"/>
    </source>
</evidence>
<dbReference type="EMBL" id="JBBCAQ010000037">
    <property type="protein sequence ID" value="KAK7574181.1"/>
    <property type="molecule type" value="Genomic_DNA"/>
</dbReference>
<comment type="caution">
    <text evidence="1">The sequence shown here is derived from an EMBL/GenBank/DDBJ whole genome shotgun (WGS) entry which is preliminary data.</text>
</comment>
<accession>A0AAN9XY40</accession>
<evidence type="ECO:0000313" key="2">
    <source>
        <dbReference type="Proteomes" id="UP001367676"/>
    </source>
</evidence>
<reference evidence="1 2" key="1">
    <citation type="submission" date="2024-03" db="EMBL/GenBank/DDBJ databases">
        <title>Adaptation during the transition from Ophiocordyceps entomopathogen to insect associate is accompanied by gene loss and intensified selection.</title>
        <authorList>
            <person name="Ward C.M."/>
            <person name="Onetto C.A."/>
            <person name="Borneman A.R."/>
        </authorList>
    </citation>
    <scope>NUCLEOTIDE SEQUENCE [LARGE SCALE GENOMIC DNA]</scope>
    <source>
        <strain evidence="1">AWRI1</strain>
        <tissue evidence="1">Single Adult Female</tissue>
    </source>
</reference>
<proteinExistence type="predicted"/>
<sequence>MIVGKHHPDLYSALQELKKEQAATEVALAELSMGKRIQNMPKEKWLELQTRIQTINSEYNDHENKLDFQYGLCPTM</sequence>
<gene>
    <name evidence="1" type="ORF">V9T40_011372</name>
</gene>
<name>A0AAN9XY40_9HEMI</name>
<dbReference type="AlphaFoldDB" id="A0AAN9XY40"/>